<accession>A0A645I541</accession>
<dbReference type="AlphaFoldDB" id="A0A645I541"/>
<comment type="caution">
    <text evidence="2">The sequence shown here is derived from an EMBL/GenBank/DDBJ whole genome shotgun (WGS) entry which is preliminary data.</text>
</comment>
<reference evidence="2" key="1">
    <citation type="submission" date="2019-08" db="EMBL/GenBank/DDBJ databases">
        <authorList>
            <person name="Kucharzyk K."/>
            <person name="Murdoch R.W."/>
            <person name="Higgins S."/>
            <person name="Loffler F."/>
        </authorList>
    </citation>
    <scope>NUCLEOTIDE SEQUENCE</scope>
</reference>
<feature type="region of interest" description="Disordered" evidence="1">
    <location>
        <begin position="28"/>
        <end position="59"/>
    </location>
</feature>
<dbReference type="EMBL" id="VSSQ01107078">
    <property type="protein sequence ID" value="MPN46427.1"/>
    <property type="molecule type" value="Genomic_DNA"/>
</dbReference>
<evidence type="ECO:0000313" key="2">
    <source>
        <dbReference type="EMBL" id="MPN46427.1"/>
    </source>
</evidence>
<proteinExistence type="predicted"/>
<sequence>MDADISAQHFDGTPVDRILKTADHPIVKDHHHNTHSQGGDHDHRAAPVAPDVTPGKFQV</sequence>
<evidence type="ECO:0000256" key="1">
    <source>
        <dbReference type="SAM" id="MobiDB-lite"/>
    </source>
</evidence>
<name>A0A645I541_9ZZZZ</name>
<protein>
    <submittedName>
        <fullName evidence="2">Uncharacterized protein</fullName>
    </submittedName>
</protein>
<organism evidence="2">
    <name type="scientific">bioreactor metagenome</name>
    <dbReference type="NCBI Taxonomy" id="1076179"/>
    <lineage>
        <taxon>unclassified sequences</taxon>
        <taxon>metagenomes</taxon>
        <taxon>ecological metagenomes</taxon>
    </lineage>
</organism>
<gene>
    <name evidence="2" type="ORF">SDC9_194013</name>
</gene>